<name>A0ABR4B532_9LECA</name>
<keyword evidence="3" id="KW-1185">Reference proteome</keyword>
<evidence type="ECO:0000313" key="2">
    <source>
        <dbReference type="EMBL" id="KAL2052972.1"/>
    </source>
</evidence>
<reference evidence="2 3" key="1">
    <citation type="submission" date="2024-09" db="EMBL/GenBank/DDBJ databases">
        <title>Rethinking Asexuality: The Enigmatic Case of Functional Sexual Genes in Lepraria (Stereocaulaceae).</title>
        <authorList>
            <person name="Doellman M."/>
            <person name="Sun Y."/>
            <person name="Barcenas-Pena A."/>
            <person name="Lumbsch H.T."/>
            <person name="Grewe F."/>
        </authorList>
    </citation>
    <scope>NUCLEOTIDE SEQUENCE [LARGE SCALE GENOMIC DNA]</scope>
    <source>
        <strain evidence="2 3">Grewe 0041</strain>
    </source>
</reference>
<evidence type="ECO:0000256" key="1">
    <source>
        <dbReference type="SAM" id="Phobius"/>
    </source>
</evidence>
<accession>A0ABR4B532</accession>
<proteinExistence type="predicted"/>
<comment type="caution">
    <text evidence="2">The sequence shown here is derived from an EMBL/GenBank/DDBJ whole genome shotgun (WGS) entry which is preliminary data.</text>
</comment>
<keyword evidence="1" id="KW-0812">Transmembrane</keyword>
<evidence type="ECO:0000313" key="3">
    <source>
        <dbReference type="Proteomes" id="UP001590951"/>
    </source>
</evidence>
<protein>
    <submittedName>
        <fullName evidence="2">Uncharacterized protein</fullName>
    </submittedName>
</protein>
<feature type="transmembrane region" description="Helical" evidence="1">
    <location>
        <begin position="16"/>
        <end position="38"/>
    </location>
</feature>
<gene>
    <name evidence="2" type="ORF">ABVK25_006609</name>
</gene>
<dbReference type="EMBL" id="JBHFEH010000023">
    <property type="protein sequence ID" value="KAL2052972.1"/>
    <property type="molecule type" value="Genomic_DNA"/>
</dbReference>
<feature type="transmembrane region" description="Helical" evidence="1">
    <location>
        <begin position="58"/>
        <end position="80"/>
    </location>
</feature>
<dbReference type="Proteomes" id="UP001590951">
    <property type="component" value="Unassembled WGS sequence"/>
</dbReference>
<keyword evidence="1" id="KW-1133">Transmembrane helix</keyword>
<organism evidence="2 3">
    <name type="scientific">Lepraria finkii</name>
    <dbReference type="NCBI Taxonomy" id="1340010"/>
    <lineage>
        <taxon>Eukaryota</taxon>
        <taxon>Fungi</taxon>
        <taxon>Dikarya</taxon>
        <taxon>Ascomycota</taxon>
        <taxon>Pezizomycotina</taxon>
        <taxon>Lecanoromycetes</taxon>
        <taxon>OSLEUM clade</taxon>
        <taxon>Lecanoromycetidae</taxon>
        <taxon>Lecanorales</taxon>
        <taxon>Lecanorineae</taxon>
        <taxon>Stereocaulaceae</taxon>
        <taxon>Lepraria</taxon>
    </lineage>
</organism>
<keyword evidence="1" id="KW-0472">Membrane</keyword>
<sequence length="82" mass="9247">MASTEQDAPLYNLSGALIFTAYAASALFLTGFIVSSLIRTYERTRRKKDDGLHRNLQIFSALPVLSFSTLLHHMLSRLIVLY</sequence>